<proteinExistence type="predicted"/>
<dbReference type="Pfam" id="PF17921">
    <property type="entry name" value="Integrase_H2C2"/>
    <property type="match status" value="1"/>
</dbReference>
<dbReference type="AlphaFoldDB" id="A0A371I904"/>
<comment type="caution">
    <text evidence="3">The sequence shown here is derived from an EMBL/GenBank/DDBJ whole genome shotgun (WGS) entry which is preliminary data.</text>
</comment>
<reference evidence="3" key="1">
    <citation type="submission" date="2018-05" db="EMBL/GenBank/DDBJ databases">
        <title>Draft genome of Mucuna pruriens seed.</title>
        <authorList>
            <person name="Nnadi N.E."/>
            <person name="Vos R."/>
            <person name="Hasami M.H."/>
            <person name="Devisetty U.K."/>
            <person name="Aguiy J.C."/>
        </authorList>
    </citation>
    <scope>NUCLEOTIDE SEQUENCE [LARGE SCALE GENOMIC DNA]</scope>
    <source>
        <strain evidence="3">JCA_2017</strain>
    </source>
</reference>
<feature type="non-terminal residue" evidence="3">
    <location>
        <position position="1"/>
    </location>
</feature>
<sequence>MGNTKLGISNSSNTRGGQGAGQNKPSWFDPIINYLRIDSVPDDLQEAKKIKREAAKYILVTDQLYKRGLSFPFLWCLGEREVEKALKEVHEGVCGRHIGGRALTSKIACVGFYWPTLKRDCLVFVKKCDKCQRYANRHQAPPEQLHFVISPWPFTCGGAWASQVLVGDGGASSLNLGLMDKAILLEKDYMSVWIAGRNSD</sequence>
<name>A0A371I904_MUCPR</name>
<dbReference type="InterPro" id="IPR041588">
    <property type="entry name" value="Integrase_H2C2"/>
</dbReference>
<organism evidence="3 4">
    <name type="scientific">Mucuna pruriens</name>
    <name type="common">Velvet bean</name>
    <name type="synonym">Dolichos pruriens</name>
    <dbReference type="NCBI Taxonomy" id="157652"/>
    <lineage>
        <taxon>Eukaryota</taxon>
        <taxon>Viridiplantae</taxon>
        <taxon>Streptophyta</taxon>
        <taxon>Embryophyta</taxon>
        <taxon>Tracheophyta</taxon>
        <taxon>Spermatophyta</taxon>
        <taxon>Magnoliopsida</taxon>
        <taxon>eudicotyledons</taxon>
        <taxon>Gunneridae</taxon>
        <taxon>Pentapetalae</taxon>
        <taxon>rosids</taxon>
        <taxon>fabids</taxon>
        <taxon>Fabales</taxon>
        <taxon>Fabaceae</taxon>
        <taxon>Papilionoideae</taxon>
        <taxon>50 kb inversion clade</taxon>
        <taxon>NPAAA clade</taxon>
        <taxon>indigoferoid/millettioid clade</taxon>
        <taxon>Phaseoleae</taxon>
        <taxon>Mucuna</taxon>
    </lineage>
</organism>
<dbReference type="EMBL" id="QJKJ01000630">
    <property type="protein sequence ID" value="RDY11508.1"/>
    <property type="molecule type" value="Genomic_DNA"/>
</dbReference>
<dbReference type="PANTHER" id="PTHR48475">
    <property type="entry name" value="RIBONUCLEASE H"/>
    <property type="match status" value="1"/>
</dbReference>
<evidence type="ECO:0000313" key="4">
    <source>
        <dbReference type="Proteomes" id="UP000257109"/>
    </source>
</evidence>
<dbReference type="Proteomes" id="UP000257109">
    <property type="component" value="Unassembled WGS sequence"/>
</dbReference>
<keyword evidence="4" id="KW-1185">Reference proteome</keyword>
<evidence type="ECO:0000313" key="3">
    <source>
        <dbReference type="EMBL" id="RDY11508.1"/>
    </source>
</evidence>
<gene>
    <name evidence="3" type="ORF">CR513_03824</name>
</gene>
<dbReference type="OrthoDB" id="1430228at2759"/>
<feature type="domain" description="Integrase zinc-binding" evidence="2">
    <location>
        <begin position="80"/>
        <end position="136"/>
    </location>
</feature>
<evidence type="ECO:0000256" key="1">
    <source>
        <dbReference type="SAM" id="MobiDB-lite"/>
    </source>
</evidence>
<protein>
    <recommendedName>
        <fullName evidence="2">Integrase zinc-binding domain-containing protein</fullName>
    </recommendedName>
</protein>
<feature type="region of interest" description="Disordered" evidence="1">
    <location>
        <begin position="1"/>
        <end position="24"/>
    </location>
</feature>
<dbReference type="PANTHER" id="PTHR48475:SF2">
    <property type="entry name" value="RIBONUCLEASE H"/>
    <property type="match status" value="1"/>
</dbReference>
<accession>A0A371I904</accession>
<evidence type="ECO:0000259" key="2">
    <source>
        <dbReference type="Pfam" id="PF17921"/>
    </source>
</evidence>
<dbReference type="Gene3D" id="1.10.340.70">
    <property type="match status" value="1"/>
</dbReference>